<dbReference type="InterPro" id="IPR029205">
    <property type="entry name" value="Clathrin-bd"/>
</dbReference>
<dbReference type="GO" id="GO:0032588">
    <property type="term" value="C:trans-Golgi network membrane"/>
    <property type="evidence" value="ECO:0007669"/>
    <property type="project" value="InterPro"/>
</dbReference>
<protein>
    <recommendedName>
        <fullName evidence="2">Aftiphilin clathrin-binding box domain-containing protein</fullName>
    </recommendedName>
</protein>
<comment type="caution">
    <text evidence="3">The sequence shown here is derived from an EMBL/GenBank/DDBJ whole genome shotgun (WGS) entry which is preliminary data.</text>
</comment>
<feature type="compositionally biased region" description="Polar residues" evidence="1">
    <location>
        <begin position="819"/>
        <end position="832"/>
    </location>
</feature>
<feature type="compositionally biased region" description="Low complexity" evidence="1">
    <location>
        <begin position="744"/>
        <end position="753"/>
    </location>
</feature>
<dbReference type="GO" id="GO:0030121">
    <property type="term" value="C:AP-1 adaptor complex"/>
    <property type="evidence" value="ECO:0007669"/>
    <property type="project" value="TreeGrafter"/>
</dbReference>
<dbReference type="InterPro" id="IPR046359">
    <property type="entry name" value="Aftin-like"/>
</dbReference>
<dbReference type="AlphaFoldDB" id="A0A834XW17"/>
<name>A0A834XW17_APHGI</name>
<reference evidence="3 4" key="1">
    <citation type="submission" date="2020-08" db="EMBL/GenBank/DDBJ databases">
        <title>Aphidius gifuensis genome sequencing and assembly.</title>
        <authorList>
            <person name="Du Z."/>
        </authorList>
    </citation>
    <scope>NUCLEOTIDE SEQUENCE [LARGE SCALE GENOMIC DNA]</scope>
    <source>
        <strain evidence="3">YNYX2018</strain>
        <tissue evidence="3">Adults</tissue>
    </source>
</reference>
<sequence>MAFPPLVSSTPPPLDNYRESDDDEFGDFATGGLDDSSTTSESPQKNVSPVQTPLASVTASPRVNGTSVYTPSKNNIIENAFDQNKIYNNEDEDDDNTIITVEKTNDKVKSIMLDNRTNSASLNKNNINDEKISILTSDFNNLDVVTNNTFINKQDNNDNPLNMIIKNHNNDNIINANSLDDDDDDLNLVCSNKSSIAESSSNNYHDNNDTSLNIELNNNHDTKIDFVIDDKKSIVNDNIHSNNIDNDFYDFKNFNNSIECDSPSAINDNAIKNYQLNDNNNHHQDNVVDDNKKGLFENTNDDFKNFLINQEMNNAVKSFTISDNENDNDINDTTINSINNNITDNFVFDYNDSKKIDHENDDFCDFTENINDNFNNLMTREDGDGESVIDNENVETIFNNTSNVIDDFNDIPSIDDFKISKDDLIMSNTSVFDKSSVADVKKDDDFVDWNINANDDDDDFGDFADFSSEPVGISGDEWKPDTQQLATSNIDNPNNDNDDDDDFGDFEDFSSYTTPVVKTVNNSFDLKKSITRIDNENVVNKIEDIIANMFPSVPKLENIDLKPLIVDTDKVWEGLKHVEETNALSYQWTNSVSNNALLGSLGIDSRNILFGPRWNPNIPRFAANLGYAPLEPMKAFNESHSSIQSSTSKSTNSANTIEEVPAAQFDWNSSGLTNPLDANCGLSALLPLDFLYPFDPLLTKPNCSAHSESYHHHAACTRSSIYFYPEDTPTDESNNSKNIKLKTTKSSQLSKIIEPLPGPSTVSWKKQEDPMVPSPKVLKTQKLNQPTIDEEKSQKNSNLDNNKKDLSSKLHNNNSKSSACKNDSTPVNSDNTVIDRYGRKMQVKQETIRVLKQLPDISFLSARTLLFNPEQKHIVHDLGAMINRKMPG</sequence>
<evidence type="ECO:0000259" key="2">
    <source>
        <dbReference type="Pfam" id="PF15045"/>
    </source>
</evidence>
<dbReference type="PANTHER" id="PTHR16156:SF10">
    <property type="entry name" value="AFTIPHILIN-RELATED"/>
    <property type="match status" value="1"/>
</dbReference>
<evidence type="ECO:0000313" key="4">
    <source>
        <dbReference type="Proteomes" id="UP000639338"/>
    </source>
</evidence>
<feature type="compositionally biased region" description="Low complexity" evidence="1">
    <location>
        <begin position="809"/>
        <end position="818"/>
    </location>
</feature>
<proteinExistence type="predicted"/>
<dbReference type="PANTHER" id="PTHR16156">
    <property type="entry name" value="AFTIPHILIN A-RELATED"/>
    <property type="match status" value="1"/>
</dbReference>
<feature type="region of interest" description="Disordered" evidence="1">
    <location>
        <begin position="471"/>
        <end position="505"/>
    </location>
</feature>
<feature type="compositionally biased region" description="Acidic residues" evidence="1">
    <location>
        <begin position="496"/>
        <end position="505"/>
    </location>
</feature>
<dbReference type="GO" id="GO:0030276">
    <property type="term" value="F:clathrin binding"/>
    <property type="evidence" value="ECO:0007669"/>
    <property type="project" value="InterPro"/>
</dbReference>
<dbReference type="EMBL" id="JACMRX010000004">
    <property type="protein sequence ID" value="KAF7991846.1"/>
    <property type="molecule type" value="Genomic_DNA"/>
</dbReference>
<feature type="region of interest" description="Disordered" evidence="1">
    <location>
        <begin position="727"/>
        <end position="832"/>
    </location>
</feature>
<evidence type="ECO:0000256" key="1">
    <source>
        <dbReference type="SAM" id="MobiDB-lite"/>
    </source>
</evidence>
<gene>
    <name evidence="3" type="ORF">HCN44_010647</name>
</gene>
<feature type="compositionally biased region" description="Polar residues" evidence="1">
    <location>
        <begin position="35"/>
        <end position="71"/>
    </location>
</feature>
<dbReference type="Proteomes" id="UP000639338">
    <property type="component" value="Unassembled WGS sequence"/>
</dbReference>
<organism evidence="3 4">
    <name type="scientific">Aphidius gifuensis</name>
    <name type="common">Parasitoid wasp</name>
    <dbReference type="NCBI Taxonomy" id="684658"/>
    <lineage>
        <taxon>Eukaryota</taxon>
        <taxon>Metazoa</taxon>
        <taxon>Ecdysozoa</taxon>
        <taxon>Arthropoda</taxon>
        <taxon>Hexapoda</taxon>
        <taxon>Insecta</taxon>
        <taxon>Pterygota</taxon>
        <taxon>Neoptera</taxon>
        <taxon>Endopterygota</taxon>
        <taxon>Hymenoptera</taxon>
        <taxon>Apocrita</taxon>
        <taxon>Ichneumonoidea</taxon>
        <taxon>Braconidae</taxon>
        <taxon>Aphidiinae</taxon>
        <taxon>Aphidius</taxon>
    </lineage>
</organism>
<accession>A0A834XW17</accession>
<feature type="domain" description="Aftiphilin clathrin-binding box" evidence="2">
    <location>
        <begin position="569"/>
        <end position="636"/>
    </location>
</feature>
<dbReference type="OrthoDB" id="5917212at2759"/>
<dbReference type="Pfam" id="PF15045">
    <property type="entry name" value="Clathrin_bdg"/>
    <property type="match status" value="1"/>
</dbReference>
<feature type="region of interest" description="Disordered" evidence="1">
    <location>
        <begin position="1"/>
        <end position="71"/>
    </location>
</feature>
<evidence type="ECO:0000313" key="3">
    <source>
        <dbReference type="EMBL" id="KAF7991846.1"/>
    </source>
</evidence>
<keyword evidence="4" id="KW-1185">Reference proteome</keyword>